<dbReference type="InterPro" id="IPR027417">
    <property type="entry name" value="P-loop_NTPase"/>
</dbReference>
<dbReference type="GO" id="GO:0033063">
    <property type="term" value="C:Rad51B-Rad51C-Rad51D-XRCC2 complex"/>
    <property type="evidence" value="ECO:0007669"/>
    <property type="project" value="InterPro"/>
</dbReference>
<evidence type="ECO:0000313" key="1">
    <source>
        <dbReference type="EMBL" id="KAG0258845.1"/>
    </source>
</evidence>
<organism evidence="1 2">
    <name type="scientific">Mortierella polycephala</name>
    <dbReference type="NCBI Taxonomy" id="41804"/>
    <lineage>
        <taxon>Eukaryota</taxon>
        <taxon>Fungi</taxon>
        <taxon>Fungi incertae sedis</taxon>
        <taxon>Mucoromycota</taxon>
        <taxon>Mortierellomycotina</taxon>
        <taxon>Mortierellomycetes</taxon>
        <taxon>Mortierellales</taxon>
        <taxon>Mortierellaceae</taxon>
        <taxon>Mortierella</taxon>
    </lineage>
</organism>
<proteinExistence type="predicted"/>
<dbReference type="GO" id="GO:0042148">
    <property type="term" value="P:DNA strand invasion"/>
    <property type="evidence" value="ECO:0007669"/>
    <property type="project" value="TreeGrafter"/>
</dbReference>
<sequence length="420" mass="47426">MHLERVLQIEAESGLDFIHSLNNIESISSPAIPAARCLAIEKGTGYSPGYDLSHDLGLDGIDPILERYGPLQPGDMIDFHGQSCSGKTLFLYAIIISTILPNTWKYSRSKPTVTLSGKSRSVLFMDMDQGFSVNRLKSLLRLRIISKLEELRCKDTERDGIRDQDTGSSEEIDIESPEMNRRIEALTMTCLANVHVFRPPDAVSAIVYLRTMDQYLSLQTGATSATDNTSALYPAQTIHITPHHSSTPSQRPPFALLMIDSLSSFYWQERAQSSHGRYMTLLVDALQRLVPRWKLVFITTSWSIASAALSTDWTVTDALRMKLRYRFLMQSRDLQKFRTEADLLRAWTNRQDPRLKSDRDAKEELAQDVKSVFMDNENESGSLFQAQMVIPSSVSTRPELFRFSISNTEGVLSFKAPENT</sequence>
<accession>A0A9P6Q204</accession>
<dbReference type="SUPFAM" id="SSF52540">
    <property type="entry name" value="P-loop containing nucleoside triphosphate hydrolases"/>
    <property type="match status" value="1"/>
</dbReference>
<dbReference type="PANTHER" id="PTHR46644:SF2">
    <property type="entry name" value="DNA REPAIR PROTEIN XRCC2"/>
    <property type="match status" value="1"/>
</dbReference>
<protein>
    <submittedName>
        <fullName evidence="1">DNA repair protein xrcc2</fullName>
    </submittedName>
</protein>
<dbReference type="AlphaFoldDB" id="A0A9P6Q204"/>
<evidence type="ECO:0000313" key="2">
    <source>
        <dbReference type="Proteomes" id="UP000726737"/>
    </source>
</evidence>
<name>A0A9P6Q204_9FUNG</name>
<keyword evidence="2" id="KW-1185">Reference proteome</keyword>
<dbReference type="GO" id="GO:0000724">
    <property type="term" value="P:double-strand break repair via homologous recombination"/>
    <property type="evidence" value="ECO:0007669"/>
    <property type="project" value="InterPro"/>
</dbReference>
<dbReference type="InterPro" id="IPR030547">
    <property type="entry name" value="XRCC2"/>
</dbReference>
<gene>
    <name evidence="1" type="primary">XRCC2</name>
    <name evidence="1" type="ORF">BG011_003027</name>
</gene>
<dbReference type="Proteomes" id="UP000726737">
    <property type="component" value="Unassembled WGS sequence"/>
</dbReference>
<dbReference type="PANTHER" id="PTHR46644">
    <property type="entry name" value="DNA REPAIR PROTEIN XRCC2"/>
    <property type="match status" value="1"/>
</dbReference>
<dbReference type="Gene3D" id="3.40.50.300">
    <property type="entry name" value="P-loop containing nucleotide triphosphate hydrolases"/>
    <property type="match status" value="1"/>
</dbReference>
<dbReference type="EMBL" id="JAAAJA010000204">
    <property type="protein sequence ID" value="KAG0258845.1"/>
    <property type="molecule type" value="Genomic_DNA"/>
</dbReference>
<dbReference type="GO" id="GO:0000400">
    <property type="term" value="F:four-way junction DNA binding"/>
    <property type="evidence" value="ECO:0007669"/>
    <property type="project" value="TreeGrafter"/>
</dbReference>
<dbReference type="GO" id="GO:0005815">
    <property type="term" value="C:microtubule organizing center"/>
    <property type="evidence" value="ECO:0007669"/>
    <property type="project" value="TreeGrafter"/>
</dbReference>
<dbReference type="GO" id="GO:0005657">
    <property type="term" value="C:replication fork"/>
    <property type="evidence" value="ECO:0007669"/>
    <property type="project" value="InterPro"/>
</dbReference>
<reference evidence="1" key="1">
    <citation type="journal article" date="2020" name="Fungal Divers.">
        <title>Resolving the Mortierellaceae phylogeny through synthesis of multi-gene phylogenetics and phylogenomics.</title>
        <authorList>
            <person name="Vandepol N."/>
            <person name="Liber J."/>
            <person name="Desiro A."/>
            <person name="Na H."/>
            <person name="Kennedy M."/>
            <person name="Barry K."/>
            <person name="Grigoriev I.V."/>
            <person name="Miller A.N."/>
            <person name="O'Donnell K."/>
            <person name="Stajich J.E."/>
            <person name="Bonito G."/>
        </authorList>
    </citation>
    <scope>NUCLEOTIDE SEQUENCE</scope>
    <source>
        <strain evidence="1">KOD948</strain>
    </source>
</reference>
<dbReference type="OrthoDB" id="420422at2759"/>
<comment type="caution">
    <text evidence="1">The sequence shown here is derived from an EMBL/GenBank/DDBJ whole genome shotgun (WGS) entry which is preliminary data.</text>
</comment>